<gene>
    <name evidence="3" type="ORF">METZ01_LOCUS393962</name>
</gene>
<dbReference type="PANTHER" id="PTHR12526">
    <property type="entry name" value="GLYCOSYLTRANSFERASE"/>
    <property type="match status" value="1"/>
</dbReference>
<reference evidence="3" key="1">
    <citation type="submission" date="2018-05" db="EMBL/GenBank/DDBJ databases">
        <authorList>
            <person name="Lanie J.A."/>
            <person name="Ng W.-L."/>
            <person name="Kazmierczak K.M."/>
            <person name="Andrzejewski T.M."/>
            <person name="Davidsen T.M."/>
            <person name="Wayne K.J."/>
            <person name="Tettelin H."/>
            <person name="Glass J.I."/>
            <person name="Rusch D."/>
            <person name="Podicherti R."/>
            <person name="Tsui H.-C.T."/>
            <person name="Winkler M.E."/>
        </authorList>
    </citation>
    <scope>NUCLEOTIDE SEQUENCE</scope>
</reference>
<sequence>LGLEERVRFAGWRDEVAPLFAAADILVCPSRSEPLGNVVLEAWAQQVPVVAAAAQGLRQLIDDGVNGLLAPVGDASALATRITEVTSERSKALAMAGWASYCASFSQATVVKRYLDFFKSVAH</sequence>
<proteinExistence type="predicted"/>
<dbReference type="Pfam" id="PF13692">
    <property type="entry name" value="Glyco_trans_1_4"/>
    <property type="match status" value="1"/>
</dbReference>
<feature type="non-terminal residue" evidence="3">
    <location>
        <position position="1"/>
    </location>
</feature>
<dbReference type="GO" id="GO:0016757">
    <property type="term" value="F:glycosyltransferase activity"/>
    <property type="evidence" value="ECO:0007669"/>
    <property type="project" value="UniProtKB-KW"/>
</dbReference>
<evidence type="ECO:0000256" key="2">
    <source>
        <dbReference type="ARBA" id="ARBA00022679"/>
    </source>
</evidence>
<protein>
    <recommendedName>
        <fullName evidence="4">Glycosyl transferase family 1 domain-containing protein</fullName>
    </recommendedName>
</protein>
<dbReference type="Gene3D" id="3.40.50.2000">
    <property type="entry name" value="Glycogen Phosphorylase B"/>
    <property type="match status" value="2"/>
</dbReference>
<accession>A0A382V5C2</accession>
<evidence type="ECO:0000313" key="3">
    <source>
        <dbReference type="EMBL" id="SVD41108.1"/>
    </source>
</evidence>
<keyword evidence="1" id="KW-0328">Glycosyltransferase</keyword>
<dbReference type="PANTHER" id="PTHR12526:SF510">
    <property type="entry name" value="D-INOSITOL 3-PHOSPHATE GLYCOSYLTRANSFERASE"/>
    <property type="match status" value="1"/>
</dbReference>
<dbReference type="AlphaFoldDB" id="A0A382V5C2"/>
<dbReference type="SUPFAM" id="SSF53756">
    <property type="entry name" value="UDP-Glycosyltransferase/glycogen phosphorylase"/>
    <property type="match status" value="1"/>
</dbReference>
<evidence type="ECO:0008006" key="4">
    <source>
        <dbReference type="Google" id="ProtNLM"/>
    </source>
</evidence>
<name>A0A382V5C2_9ZZZZ</name>
<dbReference type="EMBL" id="UINC01148938">
    <property type="protein sequence ID" value="SVD41108.1"/>
    <property type="molecule type" value="Genomic_DNA"/>
</dbReference>
<organism evidence="3">
    <name type="scientific">marine metagenome</name>
    <dbReference type="NCBI Taxonomy" id="408172"/>
    <lineage>
        <taxon>unclassified sequences</taxon>
        <taxon>metagenomes</taxon>
        <taxon>ecological metagenomes</taxon>
    </lineage>
</organism>
<keyword evidence="2" id="KW-0808">Transferase</keyword>
<evidence type="ECO:0000256" key="1">
    <source>
        <dbReference type="ARBA" id="ARBA00022676"/>
    </source>
</evidence>